<feature type="non-terminal residue" evidence="4">
    <location>
        <position position="216"/>
    </location>
</feature>
<comment type="subcellular location">
    <subcellularLocation>
        <location evidence="1">Nucleus</location>
    </subcellularLocation>
</comment>
<keyword evidence="5" id="KW-1185">Reference proteome</keyword>
<dbReference type="GO" id="GO:0005634">
    <property type="term" value="C:nucleus"/>
    <property type="evidence" value="ECO:0007669"/>
    <property type="project" value="UniProtKB-SubCell"/>
</dbReference>
<dbReference type="SMART" id="SM00674">
    <property type="entry name" value="CENPB"/>
    <property type="match status" value="1"/>
</dbReference>
<comment type="caution">
    <text evidence="4">The sequence shown here is derived from an EMBL/GenBank/DDBJ whole genome shotgun (WGS) entry which is preliminary data.</text>
</comment>
<evidence type="ECO:0000313" key="5">
    <source>
        <dbReference type="Proteomes" id="UP000747542"/>
    </source>
</evidence>
<feature type="domain" description="HTH CENPB-type" evidence="3">
    <location>
        <begin position="1"/>
        <end position="71"/>
    </location>
</feature>
<evidence type="ECO:0000256" key="2">
    <source>
        <dbReference type="ARBA" id="ARBA00023125"/>
    </source>
</evidence>
<dbReference type="InterPro" id="IPR009057">
    <property type="entry name" value="Homeodomain-like_sf"/>
</dbReference>
<sequence length="216" mass="24525">MDRMERLLQDWIQDQTRRHLPLSTAIIMAMASNIWVTLKAESTESSGDAPFKASPGWFRRFKWYTNLHKLRLTGEAARADVVTQSCMNAVWRKVWPECMHDLSGFMDVVAVHCDIASTSQEAGFQEVDEENVAKVLDSHTEELSIEDLLLLEQQQRIEESTGEEENPAPMMLTLKVLSQDHLDTRPVHSCVMSSPLVLRGQDTSLILKNNACFPPQ</sequence>
<name>A0A8J5MTD1_HOMAM</name>
<dbReference type="Pfam" id="PF03221">
    <property type="entry name" value="HTH_Tnp_Tc5"/>
    <property type="match status" value="1"/>
</dbReference>
<proteinExistence type="predicted"/>
<dbReference type="GO" id="GO:0003677">
    <property type="term" value="F:DNA binding"/>
    <property type="evidence" value="ECO:0007669"/>
    <property type="project" value="UniProtKB-KW"/>
</dbReference>
<keyword evidence="2" id="KW-0238">DNA-binding</keyword>
<organism evidence="4 5">
    <name type="scientific">Homarus americanus</name>
    <name type="common">American lobster</name>
    <dbReference type="NCBI Taxonomy" id="6706"/>
    <lineage>
        <taxon>Eukaryota</taxon>
        <taxon>Metazoa</taxon>
        <taxon>Ecdysozoa</taxon>
        <taxon>Arthropoda</taxon>
        <taxon>Crustacea</taxon>
        <taxon>Multicrustacea</taxon>
        <taxon>Malacostraca</taxon>
        <taxon>Eumalacostraca</taxon>
        <taxon>Eucarida</taxon>
        <taxon>Decapoda</taxon>
        <taxon>Pleocyemata</taxon>
        <taxon>Astacidea</taxon>
        <taxon>Nephropoidea</taxon>
        <taxon>Nephropidae</taxon>
        <taxon>Homarus</taxon>
    </lineage>
</organism>
<accession>A0A8J5MTD1</accession>
<dbReference type="Gene3D" id="1.10.10.60">
    <property type="entry name" value="Homeodomain-like"/>
    <property type="match status" value="1"/>
</dbReference>
<dbReference type="Proteomes" id="UP000747542">
    <property type="component" value="Unassembled WGS sequence"/>
</dbReference>
<reference evidence="4" key="1">
    <citation type="journal article" date="2021" name="Sci. Adv.">
        <title>The American lobster genome reveals insights on longevity, neural, and immune adaptations.</title>
        <authorList>
            <person name="Polinski J.M."/>
            <person name="Zimin A.V."/>
            <person name="Clark K.F."/>
            <person name="Kohn A.B."/>
            <person name="Sadowski N."/>
            <person name="Timp W."/>
            <person name="Ptitsyn A."/>
            <person name="Khanna P."/>
            <person name="Romanova D.Y."/>
            <person name="Williams P."/>
            <person name="Greenwood S.J."/>
            <person name="Moroz L.L."/>
            <person name="Walt D.R."/>
            <person name="Bodnar A.G."/>
        </authorList>
    </citation>
    <scope>NUCLEOTIDE SEQUENCE</scope>
    <source>
        <strain evidence="4">GMGI-L3</strain>
    </source>
</reference>
<dbReference type="EMBL" id="JAHLQT010026502">
    <property type="protein sequence ID" value="KAG7163193.1"/>
    <property type="molecule type" value="Genomic_DNA"/>
</dbReference>
<evidence type="ECO:0000259" key="3">
    <source>
        <dbReference type="PROSITE" id="PS51253"/>
    </source>
</evidence>
<evidence type="ECO:0000313" key="4">
    <source>
        <dbReference type="EMBL" id="KAG7163193.1"/>
    </source>
</evidence>
<protein>
    <submittedName>
        <fullName evidence="4">Tigger transposable element-derived protein 1-like 126</fullName>
    </submittedName>
</protein>
<dbReference type="PROSITE" id="PS51253">
    <property type="entry name" value="HTH_CENPB"/>
    <property type="match status" value="1"/>
</dbReference>
<gene>
    <name evidence="4" type="primary">TIGD1-L126</name>
    <name evidence="4" type="ORF">Hamer_G002277</name>
</gene>
<dbReference type="AlphaFoldDB" id="A0A8J5MTD1"/>
<dbReference type="InterPro" id="IPR006600">
    <property type="entry name" value="HTH_CenpB_DNA-bd_dom"/>
</dbReference>
<evidence type="ECO:0000256" key="1">
    <source>
        <dbReference type="ARBA" id="ARBA00004123"/>
    </source>
</evidence>
<dbReference type="SUPFAM" id="SSF46689">
    <property type="entry name" value="Homeodomain-like"/>
    <property type="match status" value="1"/>
</dbReference>